<reference evidence="2 3" key="1">
    <citation type="journal article" date="2015" name="Genome Announc.">
        <title>Expanding the biotechnology potential of lactobacilli through comparative genomics of 213 strains and associated genera.</title>
        <authorList>
            <person name="Sun Z."/>
            <person name="Harris H.M."/>
            <person name="McCann A."/>
            <person name="Guo C."/>
            <person name="Argimon S."/>
            <person name="Zhang W."/>
            <person name="Yang X."/>
            <person name="Jeffery I.B."/>
            <person name="Cooney J.C."/>
            <person name="Kagawa T.F."/>
            <person name="Liu W."/>
            <person name="Song Y."/>
            <person name="Salvetti E."/>
            <person name="Wrobel A."/>
            <person name="Rasinkangas P."/>
            <person name="Parkhill J."/>
            <person name="Rea M.C."/>
            <person name="O'Sullivan O."/>
            <person name="Ritari J."/>
            <person name="Douillard F.P."/>
            <person name="Paul Ross R."/>
            <person name="Yang R."/>
            <person name="Briner A.E."/>
            <person name="Felis G.E."/>
            <person name="de Vos W.M."/>
            <person name="Barrangou R."/>
            <person name="Klaenhammer T.R."/>
            <person name="Caufield P.W."/>
            <person name="Cui Y."/>
            <person name="Zhang H."/>
            <person name="O'Toole P.W."/>
        </authorList>
    </citation>
    <scope>NUCLEOTIDE SEQUENCE [LARGE SCALE GENOMIC DNA]</scope>
    <source>
        <strain evidence="2 3">DSM 20314</strain>
    </source>
</reference>
<sequence length="171" mass="18800">MPAIKTSKVHDQTITLDASIGWYLKVCLSLSKSYNSFHIGVSFMQLYTDAATAPDNHQSAAGILIIDQGQQHQFKQVLPNSDNHTAEFLAAIAGFKTLLDSYGSAVSVFFYTDSQIVADSVAKGYSKHYAVELATLLHLQDQCQLVVTQWIAESENHGAHQLAQQGLHLKH</sequence>
<dbReference type="PROSITE" id="PS50879">
    <property type="entry name" value="RNASE_H_1"/>
    <property type="match status" value="1"/>
</dbReference>
<dbReference type="Pfam" id="PF00075">
    <property type="entry name" value="RNase_H"/>
    <property type="match status" value="1"/>
</dbReference>
<dbReference type="AlphaFoldDB" id="A0A837R4U5"/>
<dbReference type="InterPro" id="IPR012337">
    <property type="entry name" value="RNaseH-like_sf"/>
</dbReference>
<dbReference type="InterPro" id="IPR002156">
    <property type="entry name" value="RNaseH_domain"/>
</dbReference>
<protein>
    <submittedName>
        <fullName evidence="2">Cell wall enzyme</fullName>
    </submittedName>
</protein>
<dbReference type="CDD" id="cd09279">
    <property type="entry name" value="RNase_HI_like"/>
    <property type="match status" value="1"/>
</dbReference>
<comment type="caution">
    <text evidence="2">The sequence shown here is derived from an EMBL/GenBank/DDBJ whole genome shotgun (WGS) entry which is preliminary data.</text>
</comment>
<dbReference type="EMBL" id="AZCU01000025">
    <property type="protein sequence ID" value="KRK22201.1"/>
    <property type="molecule type" value="Genomic_DNA"/>
</dbReference>
<gene>
    <name evidence="2" type="ORF">FD24_GL001878</name>
</gene>
<evidence type="ECO:0000313" key="2">
    <source>
        <dbReference type="EMBL" id="KRK22201.1"/>
    </source>
</evidence>
<organism evidence="2 3">
    <name type="scientific">Lactiplantibacillus pentosus DSM 20314</name>
    <dbReference type="NCBI Taxonomy" id="1423791"/>
    <lineage>
        <taxon>Bacteria</taxon>
        <taxon>Bacillati</taxon>
        <taxon>Bacillota</taxon>
        <taxon>Bacilli</taxon>
        <taxon>Lactobacillales</taxon>
        <taxon>Lactobacillaceae</taxon>
        <taxon>Lactiplantibacillus</taxon>
    </lineage>
</organism>
<name>A0A837R4U5_LACPE</name>
<dbReference type="InterPro" id="IPR036397">
    <property type="entry name" value="RNaseH_sf"/>
</dbReference>
<dbReference type="Proteomes" id="UP000051020">
    <property type="component" value="Unassembled WGS sequence"/>
</dbReference>
<dbReference type="Gene3D" id="3.30.420.10">
    <property type="entry name" value="Ribonuclease H-like superfamily/Ribonuclease H"/>
    <property type="match status" value="1"/>
</dbReference>
<dbReference type="SUPFAM" id="SSF53098">
    <property type="entry name" value="Ribonuclease H-like"/>
    <property type="match status" value="1"/>
</dbReference>
<accession>A0A837R4U5</accession>
<evidence type="ECO:0000313" key="3">
    <source>
        <dbReference type="Proteomes" id="UP000051020"/>
    </source>
</evidence>
<feature type="domain" description="RNase H type-1" evidence="1">
    <location>
        <begin position="40"/>
        <end position="168"/>
    </location>
</feature>
<proteinExistence type="predicted"/>
<dbReference type="GO" id="GO:0004523">
    <property type="term" value="F:RNA-DNA hybrid ribonuclease activity"/>
    <property type="evidence" value="ECO:0007669"/>
    <property type="project" value="InterPro"/>
</dbReference>
<dbReference type="GO" id="GO:0003676">
    <property type="term" value="F:nucleic acid binding"/>
    <property type="evidence" value="ECO:0007669"/>
    <property type="project" value="InterPro"/>
</dbReference>
<evidence type="ECO:0000259" key="1">
    <source>
        <dbReference type="PROSITE" id="PS50879"/>
    </source>
</evidence>